<reference evidence="2 4" key="2">
    <citation type="submission" date="2016-10" db="EMBL/GenBank/DDBJ databases">
        <authorList>
            <person name="de Groot N.N."/>
        </authorList>
    </citation>
    <scope>NUCLEOTIDE SEQUENCE [LARGE SCALE GENOMIC DNA]</scope>
    <source>
        <strain evidence="2 4">DSM 25947</strain>
    </source>
</reference>
<gene>
    <name evidence="1" type="ORF">FH5T_17450</name>
    <name evidence="2" type="ORF">SAMN05444285_101186</name>
</gene>
<dbReference type="STRING" id="1168034.FH5T_17450"/>
<dbReference type="HOGENOM" id="CLU_972305_0_0_10"/>
<dbReference type="EMBL" id="CP007451">
    <property type="protein sequence ID" value="AHW62208.1"/>
    <property type="molecule type" value="Genomic_DNA"/>
</dbReference>
<accession>X5DGU7</accession>
<organism evidence="2 4">
    <name type="scientific">Draconibacterium orientale</name>
    <dbReference type="NCBI Taxonomy" id="1168034"/>
    <lineage>
        <taxon>Bacteria</taxon>
        <taxon>Pseudomonadati</taxon>
        <taxon>Bacteroidota</taxon>
        <taxon>Bacteroidia</taxon>
        <taxon>Marinilabiliales</taxon>
        <taxon>Prolixibacteraceae</taxon>
        <taxon>Draconibacterium</taxon>
    </lineage>
</organism>
<protein>
    <submittedName>
        <fullName evidence="2">Uncharacterized protein</fullName>
    </submittedName>
</protein>
<dbReference type="KEGG" id="dori:FH5T_17450"/>
<name>X5DGU7_9BACT</name>
<reference evidence="1 3" key="1">
    <citation type="submission" date="2014-03" db="EMBL/GenBank/DDBJ databases">
        <title>Complete genome sequence of a deeply braunched marine Bacteroidia bacterium Draconibacterium orientale type strain FH5T.</title>
        <authorList>
            <person name="Li X."/>
            <person name="Wang X."/>
            <person name="Xie Z."/>
            <person name="Du Z."/>
            <person name="Chen G."/>
        </authorList>
    </citation>
    <scope>NUCLEOTIDE SEQUENCE [LARGE SCALE GENOMIC DNA]</scope>
    <source>
        <strain evidence="1 3">FH5</strain>
    </source>
</reference>
<evidence type="ECO:0000313" key="4">
    <source>
        <dbReference type="Proteomes" id="UP000181981"/>
    </source>
</evidence>
<sequence>MSFKTKYKPLFAVNILHKYFLNKGNDDYFSMTDVEKEKQLAGYPLSELFSIVPSALTKQKLNGHKLICKNTDRGFMVWLQIAESDNNNSFVPLSDSLSLSFLLKTTNSTFNHFTQLGLTNAGHCFFFSNNRLSTEDPGFPLIKKANNTTAVNDSYRLNSVSFNNEMELLNAEEQQNLIGIIRIGMKGENGSYHITKTDGSLRNEHREFNIVFANRKTTWRYFFNADQQTNNSDDVKKENGNPRQLITKTEQPLTTKGFVPIKLGELELPNPDARQINANSTLTKIYSEIFM</sequence>
<evidence type="ECO:0000313" key="3">
    <source>
        <dbReference type="Proteomes" id="UP000023772"/>
    </source>
</evidence>
<dbReference type="EMBL" id="FOHT01000001">
    <property type="protein sequence ID" value="SES68342.1"/>
    <property type="molecule type" value="Genomic_DNA"/>
</dbReference>
<evidence type="ECO:0000313" key="1">
    <source>
        <dbReference type="EMBL" id="AHW62208.1"/>
    </source>
</evidence>
<evidence type="ECO:0000313" key="2">
    <source>
        <dbReference type="EMBL" id="SES68342.1"/>
    </source>
</evidence>
<dbReference type="Proteomes" id="UP000023772">
    <property type="component" value="Chromosome"/>
</dbReference>
<dbReference type="eggNOG" id="ENOG5032RMP">
    <property type="taxonomic scope" value="Bacteria"/>
</dbReference>
<keyword evidence="3" id="KW-1185">Reference proteome</keyword>
<proteinExistence type="predicted"/>
<dbReference type="AlphaFoldDB" id="X5DGU7"/>
<dbReference type="Proteomes" id="UP000181981">
    <property type="component" value="Unassembled WGS sequence"/>
</dbReference>